<comment type="function">
    <text evidence="9">Nucleotidase that shows phosphatase activity on nucleoside 5'-monophosphates.</text>
</comment>
<evidence type="ECO:0000256" key="2">
    <source>
        <dbReference type="ARBA" id="ARBA00001946"/>
    </source>
</evidence>
<dbReference type="PANTHER" id="PTHR30457:SF12">
    <property type="entry name" value="5'_3'-NUCLEOTIDASE SURE"/>
    <property type="match status" value="1"/>
</dbReference>
<proteinExistence type="inferred from homology"/>
<evidence type="ECO:0000259" key="10">
    <source>
        <dbReference type="Pfam" id="PF01975"/>
    </source>
</evidence>
<dbReference type="Gene3D" id="3.40.1210.10">
    <property type="entry name" value="Survival protein SurE-like phosphatase/nucleotidase"/>
    <property type="match status" value="1"/>
</dbReference>
<dbReference type="PATRIC" id="fig|381306.5.peg.2472"/>
<dbReference type="InterPro" id="IPR002828">
    <property type="entry name" value="SurE-like_Pase/nucleotidase"/>
</dbReference>
<dbReference type="GO" id="GO:0046872">
    <property type="term" value="F:metal ion binding"/>
    <property type="evidence" value="ECO:0007669"/>
    <property type="project" value="UniProtKB-UniRule"/>
</dbReference>
<keyword evidence="12" id="KW-1185">Reference proteome</keyword>
<keyword evidence="5 9" id="KW-0963">Cytoplasm</keyword>
<dbReference type="Pfam" id="PF01975">
    <property type="entry name" value="SurE"/>
    <property type="match status" value="1"/>
</dbReference>
<dbReference type="NCBIfam" id="NF001490">
    <property type="entry name" value="PRK00346.1-4"/>
    <property type="match status" value="1"/>
</dbReference>
<dbReference type="FunFam" id="3.40.1210.10:FF:000001">
    <property type="entry name" value="5'/3'-nucleotidase SurE"/>
    <property type="match status" value="1"/>
</dbReference>
<dbReference type="SUPFAM" id="SSF64167">
    <property type="entry name" value="SurE-like"/>
    <property type="match status" value="1"/>
</dbReference>
<organism evidence="11 12">
    <name type="scientific">Thiohalorhabdus denitrificans</name>
    <dbReference type="NCBI Taxonomy" id="381306"/>
    <lineage>
        <taxon>Bacteria</taxon>
        <taxon>Pseudomonadati</taxon>
        <taxon>Pseudomonadota</taxon>
        <taxon>Gammaproteobacteria</taxon>
        <taxon>Thiohalorhabdales</taxon>
        <taxon>Thiohalorhabdaceae</taxon>
        <taxon>Thiohalorhabdus</taxon>
    </lineage>
</organism>
<dbReference type="NCBIfam" id="TIGR00087">
    <property type="entry name" value="surE"/>
    <property type="match status" value="1"/>
</dbReference>
<comment type="cofactor">
    <cofactor evidence="9">
        <name>a divalent metal cation</name>
        <dbReference type="ChEBI" id="CHEBI:60240"/>
    </cofactor>
    <text evidence="9">Binds 1 divalent metal cation per subunit.</text>
</comment>
<evidence type="ECO:0000313" key="11">
    <source>
        <dbReference type="EMBL" id="SCY57150.1"/>
    </source>
</evidence>
<evidence type="ECO:0000256" key="9">
    <source>
        <dbReference type="HAMAP-Rule" id="MF_00060"/>
    </source>
</evidence>
<dbReference type="InterPro" id="IPR030048">
    <property type="entry name" value="SurE"/>
</dbReference>
<dbReference type="GO" id="GO:0004309">
    <property type="term" value="F:exopolyphosphatase activity"/>
    <property type="evidence" value="ECO:0007669"/>
    <property type="project" value="TreeGrafter"/>
</dbReference>
<dbReference type="GO" id="GO:0005737">
    <property type="term" value="C:cytoplasm"/>
    <property type="evidence" value="ECO:0007669"/>
    <property type="project" value="UniProtKB-SubCell"/>
</dbReference>
<protein>
    <recommendedName>
        <fullName evidence="9">5'-nucleotidase SurE</fullName>
        <ecNumber evidence="9">3.1.3.5</ecNumber>
    </recommendedName>
    <alternativeName>
        <fullName evidence="9">Nucleoside 5'-monophosphate phosphohydrolase</fullName>
    </alternativeName>
</protein>
<dbReference type="HAMAP" id="MF_00060">
    <property type="entry name" value="SurE"/>
    <property type="match status" value="1"/>
</dbReference>
<evidence type="ECO:0000256" key="8">
    <source>
        <dbReference type="ARBA" id="ARBA00022801"/>
    </source>
</evidence>
<dbReference type="Proteomes" id="UP000183104">
    <property type="component" value="Unassembled WGS sequence"/>
</dbReference>
<dbReference type="GO" id="GO:0008253">
    <property type="term" value="F:5'-nucleotidase activity"/>
    <property type="evidence" value="ECO:0007669"/>
    <property type="project" value="UniProtKB-UniRule"/>
</dbReference>
<evidence type="ECO:0000256" key="4">
    <source>
        <dbReference type="ARBA" id="ARBA00011062"/>
    </source>
</evidence>
<dbReference type="EC" id="3.1.3.5" evidence="9"/>
<dbReference type="EMBL" id="FMUN01000007">
    <property type="protein sequence ID" value="SCY57150.1"/>
    <property type="molecule type" value="Genomic_DNA"/>
</dbReference>
<evidence type="ECO:0000256" key="7">
    <source>
        <dbReference type="ARBA" id="ARBA00022741"/>
    </source>
</evidence>
<evidence type="ECO:0000313" key="12">
    <source>
        <dbReference type="Proteomes" id="UP000183104"/>
    </source>
</evidence>
<comment type="catalytic activity">
    <reaction evidence="1 9">
        <text>a ribonucleoside 5'-phosphate + H2O = a ribonucleoside + phosphate</text>
        <dbReference type="Rhea" id="RHEA:12484"/>
        <dbReference type="ChEBI" id="CHEBI:15377"/>
        <dbReference type="ChEBI" id="CHEBI:18254"/>
        <dbReference type="ChEBI" id="CHEBI:43474"/>
        <dbReference type="ChEBI" id="CHEBI:58043"/>
        <dbReference type="EC" id="3.1.3.5"/>
    </reaction>
</comment>
<reference evidence="12" key="1">
    <citation type="submission" date="2016-10" db="EMBL/GenBank/DDBJ databases">
        <authorList>
            <person name="Varghese N."/>
        </authorList>
    </citation>
    <scope>NUCLEOTIDE SEQUENCE [LARGE SCALE GENOMIC DNA]</scope>
    <source>
        <strain evidence="12">HL 19</strain>
    </source>
</reference>
<feature type="binding site" evidence="9">
    <location>
        <position position="8"/>
    </location>
    <ligand>
        <name>a divalent metal cation</name>
        <dbReference type="ChEBI" id="CHEBI:60240"/>
    </ligand>
</feature>
<keyword evidence="7 9" id="KW-0547">Nucleotide-binding</keyword>
<accession>A0A0P9CXM3</accession>
<dbReference type="OrthoDB" id="9780815at2"/>
<dbReference type="InterPro" id="IPR036523">
    <property type="entry name" value="SurE-like_sf"/>
</dbReference>
<keyword evidence="6 9" id="KW-0479">Metal-binding</keyword>
<feature type="binding site" evidence="9">
    <location>
        <position position="38"/>
    </location>
    <ligand>
        <name>a divalent metal cation</name>
        <dbReference type="ChEBI" id="CHEBI:60240"/>
    </ligand>
</feature>
<comment type="similarity">
    <text evidence="4 9">Belongs to the SurE nucleotidase family.</text>
</comment>
<gene>
    <name evidence="9" type="primary">surE</name>
    <name evidence="11" type="ORF">SAMN05661077_2550</name>
</gene>
<dbReference type="GO" id="GO:0008254">
    <property type="term" value="F:3'-nucleotidase activity"/>
    <property type="evidence" value="ECO:0007669"/>
    <property type="project" value="TreeGrafter"/>
</dbReference>
<comment type="cofactor">
    <cofactor evidence="2">
        <name>Mg(2+)</name>
        <dbReference type="ChEBI" id="CHEBI:18420"/>
    </cofactor>
</comment>
<evidence type="ECO:0000256" key="3">
    <source>
        <dbReference type="ARBA" id="ARBA00004496"/>
    </source>
</evidence>
<dbReference type="NCBIfam" id="NF001489">
    <property type="entry name" value="PRK00346.1-3"/>
    <property type="match status" value="1"/>
</dbReference>
<dbReference type="GO" id="GO:0000166">
    <property type="term" value="F:nucleotide binding"/>
    <property type="evidence" value="ECO:0007669"/>
    <property type="project" value="UniProtKB-KW"/>
</dbReference>
<dbReference type="AlphaFoldDB" id="A0A0P9CXM3"/>
<dbReference type="RefSeq" id="WP_054964686.1">
    <property type="nucleotide sequence ID" value="NZ_FMUN01000007.1"/>
</dbReference>
<evidence type="ECO:0000256" key="6">
    <source>
        <dbReference type="ARBA" id="ARBA00022723"/>
    </source>
</evidence>
<feature type="binding site" evidence="9">
    <location>
        <position position="7"/>
    </location>
    <ligand>
        <name>a divalent metal cation</name>
        <dbReference type="ChEBI" id="CHEBI:60240"/>
    </ligand>
</feature>
<evidence type="ECO:0000256" key="5">
    <source>
        <dbReference type="ARBA" id="ARBA00022490"/>
    </source>
</evidence>
<name>A0A0P9CXM3_9GAMM</name>
<feature type="binding site" evidence="9">
    <location>
        <position position="90"/>
    </location>
    <ligand>
        <name>a divalent metal cation</name>
        <dbReference type="ChEBI" id="CHEBI:60240"/>
    </ligand>
</feature>
<dbReference type="STRING" id="381306.AN478_00605"/>
<sequence length="255" mass="27266">MILISNDDGYRARGIQVLAEHLRTVDQVLMVAPEADRSGASNALTILHPLRARHVAEGVYAIDGTPSDCVHIALGGVFEVEPTVVVSGINHGSNMGDDVIYSGTVAAAVEARHLDTPSMAVSLVGRNANHFETAARVAAHLTRQLLCAHQLAPQLILNVNVPDLPWEELRGVRVTRLGNRHASERVVVDKDPRGETIFWIGSAGPEADSGPGTDFHAVRSGYVSVTPLGLDMTDHTAMQEIEGWLQGAPMSPEQG</sequence>
<feature type="domain" description="Survival protein SurE-like phosphatase/nucleotidase" evidence="10">
    <location>
        <begin position="2"/>
        <end position="183"/>
    </location>
</feature>
<evidence type="ECO:0000256" key="1">
    <source>
        <dbReference type="ARBA" id="ARBA00000815"/>
    </source>
</evidence>
<dbReference type="PANTHER" id="PTHR30457">
    <property type="entry name" value="5'-NUCLEOTIDASE SURE"/>
    <property type="match status" value="1"/>
</dbReference>
<comment type="subcellular location">
    <subcellularLocation>
        <location evidence="3 9">Cytoplasm</location>
    </subcellularLocation>
</comment>
<keyword evidence="8 9" id="KW-0378">Hydrolase</keyword>